<evidence type="ECO:0000313" key="2">
    <source>
        <dbReference type="EMBL" id="MBW61978.1"/>
    </source>
</evidence>
<evidence type="ECO:0000256" key="1">
    <source>
        <dbReference type="SAM" id="SignalP"/>
    </source>
</evidence>
<reference evidence="2" key="1">
    <citation type="submission" date="2018-01" db="EMBL/GenBank/DDBJ databases">
        <title>An insight into the sialome of Amazonian anophelines.</title>
        <authorList>
            <person name="Ribeiro J.M."/>
            <person name="Scarpassa V."/>
            <person name="Calvo E."/>
        </authorList>
    </citation>
    <scope>NUCLEOTIDE SEQUENCE</scope>
    <source>
        <tissue evidence="2">Salivary glands</tissue>
    </source>
</reference>
<feature type="chain" id="PRO_5014967028" evidence="1">
    <location>
        <begin position="27"/>
        <end position="93"/>
    </location>
</feature>
<proteinExistence type="predicted"/>
<keyword evidence="1" id="KW-0732">Signal</keyword>
<sequence>MPAGRSMHKAYCFVFFAISLSKTSFSLISSTDERSHSTLGKGLEMKRAAIATDGSTWFCNAATSHRELSSAFDFIGSRSSVTNGSDEASPPVG</sequence>
<name>A0A2M4CAK3_9DIPT</name>
<protein>
    <submittedName>
        <fullName evidence="2">Putative secreted protein</fullName>
    </submittedName>
</protein>
<organism evidence="2">
    <name type="scientific">Anopheles marajoara</name>
    <dbReference type="NCBI Taxonomy" id="58244"/>
    <lineage>
        <taxon>Eukaryota</taxon>
        <taxon>Metazoa</taxon>
        <taxon>Ecdysozoa</taxon>
        <taxon>Arthropoda</taxon>
        <taxon>Hexapoda</taxon>
        <taxon>Insecta</taxon>
        <taxon>Pterygota</taxon>
        <taxon>Neoptera</taxon>
        <taxon>Endopterygota</taxon>
        <taxon>Diptera</taxon>
        <taxon>Nematocera</taxon>
        <taxon>Culicoidea</taxon>
        <taxon>Culicidae</taxon>
        <taxon>Anophelinae</taxon>
        <taxon>Anopheles</taxon>
    </lineage>
</organism>
<feature type="signal peptide" evidence="1">
    <location>
        <begin position="1"/>
        <end position="26"/>
    </location>
</feature>
<dbReference type="EMBL" id="GGFJ01012837">
    <property type="protein sequence ID" value="MBW61978.1"/>
    <property type="molecule type" value="Transcribed_RNA"/>
</dbReference>
<dbReference type="AlphaFoldDB" id="A0A2M4CAK3"/>
<accession>A0A2M4CAK3</accession>